<keyword evidence="2" id="KW-0812">Transmembrane</keyword>
<dbReference type="EMBL" id="MU250596">
    <property type="protein sequence ID" value="KAG7439423.1"/>
    <property type="molecule type" value="Genomic_DNA"/>
</dbReference>
<dbReference type="AlphaFoldDB" id="A0A9P7VEG3"/>
<keyword evidence="4" id="KW-1185">Reference proteome</keyword>
<sequence>MFHGEWTFGFLQAFTAFCQWLPCLDSLFPPPRCPVVRSHACNGFLFFPVVFGLALAIGLFILASDKTEAAGDILLLLLRDLCDYVAFEACLEAVFAVLAMLEGRQSQEIGIDQVEVKTVDTPILDCIGHIAGSPMATQQFCSPVTSDTARHSYGDLPRIDALHPSRTSSGDVDFTLDVPQAQELSMMSVPVSSLYATVPPQKPISRIAIEGTAVGYAAFRSGISSKSTLPLSRRREDIERFLTIMFSGSTGHGGDDHFPSVIDRPQNDRFYALRREVYKLVTQDTEPTAHMSTLLSFRDLQFSDPLRRSATSSLGVVDETEPFIPLDHNWSSGMRASATQSISTVTVTHCYPQARWARTDQNLIDIAYRGLLPVSTEISGTSDYSADEAEDTPIARRSFSRPSNPVLRSGSSDASFQGPLPSGSLPLDDLRTIADTISFPSVNNLMQEDAFSILCRAVYEEVREAALPMAQVSTSLSVGALDDTGSAHGKNTYCALPPTVSTKISGTQQDSPDEVLDASMARPSFPRPSNPVLRSGSSDSSVEDLEINKPSEAPTASPIVTGVPSSRIPKLTRKKGDCPSGSGHWTHSHRQAVLVPIPHSNQVCQGATTSNRYITPLSPRCRPPSEILGNSVSLHPRRPGACRKKAAPIRAEHIVGPVLRDPHDESTIQKHQRAHRDDEDVGRTPTTLPRWVP</sequence>
<evidence type="ECO:0000313" key="3">
    <source>
        <dbReference type="EMBL" id="KAG7439423.1"/>
    </source>
</evidence>
<feature type="transmembrane region" description="Helical" evidence="2">
    <location>
        <begin position="40"/>
        <end position="64"/>
    </location>
</feature>
<proteinExistence type="predicted"/>
<dbReference type="Proteomes" id="UP000812287">
    <property type="component" value="Unassembled WGS sequence"/>
</dbReference>
<evidence type="ECO:0000256" key="2">
    <source>
        <dbReference type="SAM" id="Phobius"/>
    </source>
</evidence>
<evidence type="ECO:0000256" key="1">
    <source>
        <dbReference type="SAM" id="MobiDB-lite"/>
    </source>
</evidence>
<dbReference type="GeneID" id="66106949"/>
<evidence type="ECO:0000313" key="4">
    <source>
        <dbReference type="Proteomes" id="UP000812287"/>
    </source>
</evidence>
<feature type="region of interest" description="Disordered" evidence="1">
    <location>
        <begin position="660"/>
        <end position="693"/>
    </location>
</feature>
<gene>
    <name evidence="3" type="ORF">BT62DRAFT_924740</name>
</gene>
<keyword evidence="2" id="KW-1133">Transmembrane helix</keyword>
<organism evidence="3 4">
    <name type="scientific">Guyanagaster necrorhizus</name>
    <dbReference type="NCBI Taxonomy" id="856835"/>
    <lineage>
        <taxon>Eukaryota</taxon>
        <taxon>Fungi</taxon>
        <taxon>Dikarya</taxon>
        <taxon>Basidiomycota</taxon>
        <taxon>Agaricomycotina</taxon>
        <taxon>Agaricomycetes</taxon>
        <taxon>Agaricomycetidae</taxon>
        <taxon>Agaricales</taxon>
        <taxon>Marasmiineae</taxon>
        <taxon>Physalacriaceae</taxon>
        <taxon>Guyanagaster</taxon>
    </lineage>
</organism>
<dbReference type="RefSeq" id="XP_043032923.1">
    <property type="nucleotide sequence ID" value="XM_043184652.1"/>
</dbReference>
<feature type="region of interest" description="Disordered" evidence="1">
    <location>
        <begin position="519"/>
        <end position="587"/>
    </location>
</feature>
<accession>A0A9P7VEG3</accession>
<feature type="region of interest" description="Disordered" evidence="1">
    <location>
        <begin position="379"/>
        <end position="423"/>
    </location>
</feature>
<name>A0A9P7VEG3_9AGAR</name>
<comment type="caution">
    <text evidence="3">The sequence shown here is derived from an EMBL/GenBank/DDBJ whole genome shotgun (WGS) entry which is preliminary data.</text>
</comment>
<protein>
    <submittedName>
        <fullName evidence="3">Uncharacterized protein</fullName>
    </submittedName>
</protein>
<reference evidence="3" key="1">
    <citation type="submission" date="2020-11" db="EMBL/GenBank/DDBJ databases">
        <title>Adaptations for nitrogen fixation in a non-lichenized fungal sporocarp promotes dispersal by wood-feeding termites.</title>
        <authorList>
            <consortium name="DOE Joint Genome Institute"/>
            <person name="Koch R.A."/>
            <person name="Yoon G."/>
            <person name="Arayal U."/>
            <person name="Lail K."/>
            <person name="Amirebrahimi M."/>
            <person name="Labutti K."/>
            <person name="Lipzen A."/>
            <person name="Riley R."/>
            <person name="Barry K."/>
            <person name="Henrissat B."/>
            <person name="Grigoriev I.V."/>
            <person name="Herr J.R."/>
            <person name="Aime M.C."/>
        </authorList>
    </citation>
    <scope>NUCLEOTIDE SEQUENCE</scope>
    <source>
        <strain evidence="3">MCA 3950</strain>
    </source>
</reference>
<keyword evidence="2" id="KW-0472">Membrane</keyword>